<sequence length="121" mass="12747">MLSLCRCVRSLVGGDRKASLGTQESRGQTVPGTQPSLPGQDPPSRALEPCQLQRPLTDGQDGLQGSKRLDETFLVEMPWLMCSSDDRQDPGTPQPGHPAPLQVGAGEPLSPGSSRCSQPGA</sequence>
<organism evidence="1 2">
    <name type="scientific">Rangifer tarandus platyrhynchus</name>
    <name type="common">Svalbard reindeer</name>
    <dbReference type="NCBI Taxonomy" id="3082113"/>
    <lineage>
        <taxon>Eukaryota</taxon>
        <taxon>Metazoa</taxon>
        <taxon>Chordata</taxon>
        <taxon>Craniata</taxon>
        <taxon>Vertebrata</taxon>
        <taxon>Euteleostomi</taxon>
        <taxon>Mammalia</taxon>
        <taxon>Eutheria</taxon>
        <taxon>Laurasiatheria</taxon>
        <taxon>Artiodactyla</taxon>
        <taxon>Ruminantia</taxon>
        <taxon>Pecora</taxon>
        <taxon>Cervidae</taxon>
        <taxon>Odocoileinae</taxon>
        <taxon>Rangifer</taxon>
    </lineage>
</organism>
<name>A0ACB1MK27_RANTA</name>
<proteinExistence type="predicted"/>
<accession>A0ACB1MK27</accession>
<evidence type="ECO:0000313" key="2">
    <source>
        <dbReference type="Proteomes" id="UP001162501"/>
    </source>
</evidence>
<reference evidence="1" key="1">
    <citation type="submission" date="2025-03" db="EMBL/GenBank/DDBJ databases">
        <authorList>
            <consortium name="ELIXIR-Norway"/>
            <consortium name="Elixir Norway"/>
        </authorList>
    </citation>
    <scope>NUCLEOTIDE SEQUENCE</scope>
</reference>
<gene>
    <name evidence="1" type="ORF">MRATA1EN22A_LOCUS22387</name>
</gene>
<dbReference type="EMBL" id="OZ243562">
    <property type="protein sequence ID" value="CAN0502084.1"/>
    <property type="molecule type" value="Genomic_DNA"/>
</dbReference>
<evidence type="ECO:0000313" key="1">
    <source>
        <dbReference type="EMBL" id="CAN0502084.1"/>
    </source>
</evidence>
<protein>
    <submittedName>
        <fullName evidence="1">Uncharacterized protein</fullName>
    </submittedName>
</protein>
<dbReference type="Proteomes" id="UP001162501">
    <property type="component" value="Chromosome 34"/>
</dbReference>